<dbReference type="AlphaFoldDB" id="A0A7J8IP37"/>
<dbReference type="Proteomes" id="UP000593571">
    <property type="component" value="Unassembled WGS sequence"/>
</dbReference>
<organism evidence="2 3">
    <name type="scientific">Rousettus aegyptiacus</name>
    <name type="common">Egyptian fruit bat</name>
    <name type="synonym">Pteropus aegyptiacus</name>
    <dbReference type="NCBI Taxonomy" id="9407"/>
    <lineage>
        <taxon>Eukaryota</taxon>
        <taxon>Metazoa</taxon>
        <taxon>Chordata</taxon>
        <taxon>Craniata</taxon>
        <taxon>Vertebrata</taxon>
        <taxon>Euteleostomi</taxon>
        <taxon>Mammalia</taxon>
        <taxon>Eutheria</taxon>
        <taxon>Laurasiatheria</taxon>
        <taxon>Chiroptera</taxon>
        <taxon>Yinpterochiroptera</taxon>
        <taxon>Pteropodoidea</taxon>
        <taxon>Pteropodidae</taxon>
        <taxon>Rousettinae</taxon>
        <taxon>Rousettus</taxon>
    </lineage>
</organism>
<accession>A0A7J8IP37</accession>
<keyword evidence="3" id="KW-1185">Reference proteome</keyword>
<name>A0A7J8IP37_ROUAE</name>
<proteinExistence type="predicted"/>
<gene>
    <name evidence="2" type="ORF">HJG63_010783</name>
</gene>
<protein>
    <submittedName>
        <fullName evidence="2">Uncharacterized protein</fullName>
    </submittedName>
</protein>
<comment type="caution">
    <text evidence="2">The sequence shown here is derived from an EMBL/GenBank/DDBJ whole genome shotgun (WGS) entry which is preliminary data.</text>
</comment>
<evidence type="ECO:0000256" key="1">
    <source>
        <dbReference type="SAM" id="MobiDB-lite"/>
    </source>
</evidence>
<evidence type="ECO:0000313" key="3">
    <source>
        <dbReference type="Proteomes" id="UP000593571"/>
    </source>
</evidence>
<reference evidence="2 3" key="1">
    <citation type="journal article" date="2020" name="Nature">
        <title>Six reference-quality genomes reveal evolution of bat adaptations.</title>
        <authorList>
            <person name="Jebb D."/>
            <person name="Huang Z."/>
            <person name="Pippel M."/>
            <person name="Hughes G.M."/>
            <person name="Lavrichenko K."/>
            <person name="Devanna P."/>
            <person name="Winkler S."/>
            <person name="Jermiin L.S."/>
            <person name="Skirmuntt E.C."/>
            <person name="Katzourakis A."/>
            <person name="Burkitt-Gray L."/>
            <person name="Ray D.A."/>
            <person name="Sullivan K.A.M."/>
            <person name="Roscito J.G."/>
            <person name="Kirilenko B.M."/>
            <person name="Davalos L.M."/>
            <person name="Corthals A.P."/>
            <person name="Power M.L."/>
            <person name="Jones G."/>
            <person name="Ransome R.D."/>
            <person name="Dechmann D.K.N."/>
            <person name="Locatelli A.G."/>
            <person name="Puechmaille S.J."/>
            <person name="Fedrigo O."/>
            <person name="Jarvis E.D."/>
            <person name="Hiller M."/>
            <person name="Vernes S.C."/>
            <person name="Myers E.W."/>
            <person name="Teeling E.C."/>
        </authorList>
    </citation>
    <scope>NUCLEOTIDE SEQUENCE [LARGE SCALE GENOMIC DNA]</scope>
    <source>
        <strain evidence="2">MRouAeg1</strain>
        <tissue evidence="2">Muscle</tissue>
    </source>
</reference>
<feature type="compositionally biased region" description="Basic residues" evidence="1">
    <location>
        <begin position="1"/>
        <end position="10"/>
    </location>
</feature>
<dbReference type="PROSITE" id="PS51257">
    <property type="entry name" value="PROKAR_LIPOPROTEIN"/>
    <property type="match status" value="1"/>
</dbReference>
<dbReference type="EMBL" id="JACASE010000003">
    <property type="protein sequence ID" value="KAF6485652.1"/>
    <property type="molecule type" value="Genomic_DNA"/>
</dbReference>
<feature type="compositionally biased region" description="Pro residues" evidence="1">
    <location>
        <begin position="57"/>
        <end position="73"/>
    </location>
</feature>
<evidence type="ECO:0000313" key="2">
    <source>
        <dbReference type="EMBL" id="KAF6485652.1"/>
    </source>
</evidence>
<feature type="region of interest" description="Disordered" evidence="1">
    <location>
        <begin position="1"/>
        <end position="96"/>
    </location>
</feature>
<feature type="compositionally biased region" description="Low complexity" evidence="1">
    <location>
        <begin position="11"/>
        <end position="25"/>
    </location>
</feature>
<sequence>MGRAFGHKKGTTTASSSAAGATGASCSPSEARRAQAQPCSHLARKQPRPSTVRQGPARPPMTPCGPSPAPPVPDTSHLPRGLPGCLPEWNRPGKTAHGLRICPKEIQSPQKDLLNQKRPKYHQFASLGFSTLPSPSTPSSVK</sequence>